<sequence length="131" mass="14747">MDMSPEAVVSTRRRISEDEVKSFGTLEVSRTQLKGAVSCQIRRISAVAGKVWGQPEEPPEMSVLLQGPWWSVALHAVIRSPWCAEVRMPTEEDAAAPCVLRRIIWQQTRQRGGPKKRGYPLAFKKATIYRG</sequence>
<gene>
    <name evidence="1" type="ORF">PLEPLA_LOCUS44495</name>
</gene>
<evidence type="ECO:0000313" key="2">
    <source>
        <dbReference type="Proteomes" id="UP001153269"/>
    </source>
</evidence>
<evidence type="ECO:0000313" key="1">
    <source>
        <dbReference type="EMBL" id="CAB1456703.1"/>
    </source>
</evidence>
<reference evidence="1" key="1">
    <citation type="submission" date="2020-03" db="EMBL/GenBank/DDBJ databases">
        <authorList>
            <person name="Weist P."/>
        </authorList>
    </citation>
    <scope>NUCLEOTIDE SEQUENCE</scope>
</reference>
<keyword evidence="2" id="KW-1185">Reference proteome</keyword>
<dbReference type="EMBL" id="CADEAL010004308">
    <property type="protein sequence ID" value="CAB1456703.1"/>
    <property type="molecule type" value="Genomic_DNA"/>
</dbReference>
<name>A0A9N7Z5X5_PLEPL</name>
<dbReference type="AlphaFoldDB" id="A0A9N7Z5X5"/>
<accession>A0A9N7Z5X5</accession>
<proteinExistence type="predicted"/>
<organism evidence="1 2">
    <name type="scientific">Pleuronectes platessa</name>
    <name type="common">European plaice</name>
    <dbReference type="NCBI Taxonomy" id="8262"/>
    <lineage>
        <taxon>Eukaryota</taxon>
        <taxon>Metazoa</taxon>
        <taxon>Chordata</taxon>
        <taxon>Craniata</taxon>
        <taxon>Vertebrata</taxon>
        <taxon>Euteleostomi</taxon>
        <taxon>Actinopterygii</taxon>
        <taxon>Neopterygii</taxon>
        <taxon>Teleostei</taxon>
        <taxon>Neoteleostei</taxon>
        <taxon>Acanthomorphata</taxon>
        <taxon>Carangaria</taxon>
        <taxon>Pleuronectiformes</taxon>
        <taxon>Pleuronectoidei</taxon>
        <taxon>Pleuronectidae</taxon>
        <taxon>Pleuronectes</taxon>
    </lineage>
</organism>
<protein>
    <submittedName>
        <fullName evidence="1">Uncharacterized protein</fullName>
    </submittedName>
</protein>
<dbReference type="Proteomes" id="UP001153269">
    <property type="component" value="Unassembled WGS sequence"/>
</dbReference>
<comment type="caution">
    <text evidence="1">The sequence shown here is derived from an EMBL/GenBank/DDBJ whole genome shotgun (WGS) entry which is preliminary data.</text>
</comment>